<evidence type="ECO:0000256" key="6">
    <source>
        <dbReference type="ARBA" id="ARBA00022692"/>
    </source>
</evidence>
<evidence type="ECO:0000256" key="11">
    <source>
        <dbReference type="ARBA" id="ARBA00023136"/>
    </source>
</evidence>
<dbReference type="SMART" id="SM00965">
    <property type="entry name" value="STN"/>
    <property type="match status" value="1"/>
</dbReference>
<dbReference type="GO" id="GO:0015891">
    <property type="term" value="P:siderophore transport"/>
    <property type="evidence" value="ECO:0007669"/>
    <property type="project" value="InterPro"/>
</dbReference>
<dbReference type="GO" id="GO:0009279">
    <property type="term" value="C:cell outer membrane"/>
    <property type="evidence" value="ECO:0007669"/>
    <property type="project" value="UniProtKB-SubCell"/>
</dbReference>
<evidence type="ECO:0000256" key="2">
    <source>
        <dbReference type="ARBA" id="ARBA00009810"/>
    </source>
</evidence>
<keyword evidence="13 14" id="KW-0998">Cell outer membrane</keyword>
<dbReference type="PANTHER" id="PTHR32552:SF68">
    <property type="entry name" value="FERRICHROME OUTER MEMBRANE TRANSPORTER_PHAGE RECEPTOR"/>
    <property type="match status" value="1"/>
</dbReference>
<keyword evidence="9" id="KW-0406">Ion transport</keyword>
<evidence type="ECO:0000259" key="17">
    <source>
        <dbReference type="SMART" id="SM00965"/>
    </source>
</evidence>
<dbReference type="GO" id="GO:0015344">
    <property type="term" value="F:siderophore uptake transmembrane transporter activity"/>
    <property type="evidence" value="ECO:0007669"/>
    <property type="project" value="TreeGrafter"/>
</dbReference>
<protein>
    <submittedName>
        <fullName evidence="18">TonB-dependent receptor</fullName>
    </submittedName>
</protein>
<proteinExistence type="inferred from homology"/>
<dbReference type="PROSITE" id="PS52016">
    <property type="entry name" value="TONB_DEPENDENT_REC_3"/>
    <property type="match status" value="1"/>
</dbReference>
<evidence type="ECO:0000256" key="13">
    <source>
        <dbReference type="ARBA" id="ARBA00023237"/>
    </source>
</evidence>
<keyword evidence="4 14" id="KW-1134">Transmembrane beta strand</keyword>
<dbReference type="GO" id="GO:0038023">
    <property type="term" value="F:signaling receptor activity"/>
    <property type="evidence" value="ECO:0007669"/>
    <property type="project" value="InterPro"/>
</dbReference>
<dbReference type="STRING" id="702114.A1355_23205"/>
<dbReference type="InterPro" id="IPR000531">
    <property type="entry name" value="Beta-barrel_TonB"/>
</dbReference>
<comment type="subcellular location">
    <subcellularLocation>
        <location evidence="1 14">Cell outer membrane</location>
        <topology evidence="1 14">Multi-pass membrane protein</topology>
    </subcellularLocation>
</comment>
<dbReference type="RefSeq" id="WP_064026833.1">
    <property type="nucleotide sequence ID" value="NZ_LUUK01000096.1"/>
</dbReference>
<accession>A0A177NWH5</accession>
<feature type="domain" description="Secretin/TonB short N-terminal" evidence="17">
    <location>
        <begin position="49"/>
        <end position="100"/>
    </location>
</feature>
<comment type="caution">
    <text evidence="18">The sequence shown here is derived from an EMBL/GenBank/DDBJ whole genome shotgun (WGS) entry which is preliminary data.</text>
</comment>
<keyword evidence="10 15" id="KW-0798">TonB box</keyword>
<dbReference type="Gene3D" id="2.170.130.10">
    <property type="entry name" value="TonB-dependent receptor, plug domain"/>
    <property type="match status" value="1"/>
</dbReference>
<feature type="signal peptide" evidence="16">
    <location>
        <begin position="1"/>
        <end position="22"/>
    </location>
</feature>
<keyword evidence="7 16" id="KW-0732">Signal</keyword>
<dbReference type="NCBIfam" id="TIGR01783">
    <property type="entry name" value="TonB-siderophor"/>
    <property type="match status" value="1"/>
</dbReference>
<dbReference type="PROSITE" id="PS51257">
    <property type="entry name" value="PROKAR_LIPOPROTEIN"/>
    <property type="match status" value="1"/>
</dbReference>
<name>A0A177NWH5_9GAMM</name>
<evidence type="ECO:0000256" key="12">
    <source>
        <dbReference type="ARBA" id="ARBA00023170"/>
    </source>
</evidence>
<evidence type="ECO:0000256" key="5">
    <source>
        <dbReference type="ARBA" id="ARBA00022496"/>
    </source>
</evidence>
<dbReference type="Pfam" id="PF07715">
    <property type="entry name" value="Plug"/>
    <property type="match status" value="1"/>
</dbReference>
<reference evidence="19" key="1">
    <citation type="submission" date="2016-03" db="EMBL/GenBank/DDBJ databases">
        <authorList>
            <person name="Heylen K."/>
            <person name="De Vos P."/>
            <person name="Vekeman B."/>
        </authorList>
    </citation>
    <scope>NUCLEOTIDE SEQUENCE [LARGE SCALE GENOMIC DNA]</scope>
    <source>
        <strain evidence="19">R-45383</strain>
    </source>
</reference>
<evidence type="ECO:0000313" key="19">
    <source>
        <dbReference type="Proteomes" id="UP000077628"/>
    </source>
</evidence>
<evidence type="ECO:0000256" key="3">
    <source>
        <dbReference type="ARBA" id="ARBA00022448"/>
    </source>
</evidence>
<evidence type="ECO:0000256" key="9">
    <source>
        <dbReference type="ARBA" id="ARBA00023065"/>
    </source>
</evidence>
<dbReference type="FunFam" id="2.170.130.10:FF:000001">
    <property type="entry name" value="Catecholate siderophore TonB-dependent receptor"/>
    <property type="match status" value="1"/>
</dbReference>
<dbReference type="InterPro" id="IPR010105">
    <property type="entry name" value="TonB_sidphr_rcpt"/>
</dbReference>
<evidence type="ECO:0000256" key="1">
    <source>
        <dbReference type="ARBA" id="ARBA00004571"/>
    </source>
</evidence>
<evidence type="ECO:0000256" key="15">
    <source>
        <dbReference type="RuleBase" id="RU003357"/>
    </source>
</evidence>
<dbReference type="InterPro" id="IPR037066">
    <property type="entry name" value="Plug_dom_sf"/>
</dbReference>
<evidence type="ECO:0000256" key="16">
    <source>
        <dbReference type="SAM" id="SignalP"/>
    </source>
</evidence>
<dbReference type="Proteomes" id="UP000077628">
    <property type="component" value="Unassembled WGS sequence"/>
</dbReference>
<dbReference type="Pfam" id="PF00593">
    <property type="entry name" value="TonB_dep_Rec_b-barrel"/>
    <property type="match status" value="1"/>
</dbReference>
<dbReference type="SUPFAM" id="SSF56935">
    <property type="entry name" value="Porins"/>
    <property type="match status" value="1"/>
</dbReference>
<evidence type="ECO:0000256" key="8">
    <source>
        <dbReference type="ARBA" id="ARBA00023004"/>
    </source>
</evidence>
<keyword evidence="12 18" id="KW-0675">Receptor</keyword>
<keyword evidence="11 14" id="KW-0472">Membrane</keyword>
<dbReference type="OrthoDB" id="127311at2"/>
<keyword evidence="5" id="KW-0410">Iron transport</keyword>
<dbReference type="InterPro" id="IPR036942">
    <property type="entry name" value="Beta-barrel_TonB_sf"/>
</dbReference>
<dbReference type="InterPro" id="IPR039426">
    <property type="entry name" value="TonB-dep_rcpt-like"/>
</dbReference>
<sequence>MTASLKHPLLLTAALLACEVRAADPSYAFDIPAQDLAGALQKLAAQSGKQIFYAHDSVAGRRAPALQGSMSLPEAAAKLLAGTGLSSSVAGDGSLAIKPLSGDATMMAPVNVVGKAAYDSSDPYNTDYRLPNATTATKTDTPIMDTPVSIQVVPKAVLADKQSITLPDAVNGHVSGVLGRTGGGYLYDNFIIRGLAGSGFGDAYRNGLFNRQDVYDIANIEQVEIVKGPAAVLYGRIEPGGLVNYVTKKPLDTAYYSVQQQFGSYDQYRTLIDATGPLDADKTVLYRLNGSYLDSQSFREFVGNERYFVAPKLSWRPNEKFETNLELEYKRDRFNADFGIPAIDHRPAPIPITRTLKDGAQRQLMESKLVGFDWTYHFNDDWKITQRYLFKDWSLSGPTLFNFGGLREEDGHLFLDRTASKGVQDIMTHSGNIDLNGKFEILGSRHNLLIGVDGFHATTESNSARAAVAGIDIFAPVYGQVDFNALPADNAFFYRKESWIGAYVQDQITLFDRLHILLGGRYDNVSTGGRFSPVSLAAAQAGRVKQEDNAFSPRAGVVYRAQDWLSLYGSYTESFSANNGLSGTGQRFDPQQGQQYEVGIKTESADRKFSSTLAFFHLTKSNLLTDDPNQTDPNFQILAGKIRSKGIELDLAGQVTDQLHLLGTYAYTQANYIEDFDGLQGKRLENVPRHQGSLWGTWQFNDAFKAGLGVVTVGKRPGDSDNSYYMPGYVRLDAMAAYTQRFGQQRLTAQLNVNNLLGKRYYANSDGSSLGAIPGYPVNVMGSLKYEF</sequence>
<dbReference type="InterPro" id="IPR011662">
    <property type="entry name" value="Secretin/TonB_short_N"/>
</dbReference>
<dbReference type="InterPro" id="IPR012910">
    <property type="entry name" value="Plug_dom"/>
</dbReference>
<evidence type="ECO:0000256" key="7">
    <source>
        <dbReference type="ARBA" id="ARBA00022729"/>
    </source>
</evidence>
<dbReference type="Gene3D" id="3.55.50.30">
    <property type="match status" value="1"/>
</dbReference>
<organism evidence="18 19">
    <name type="scientific">Methylomonas koyamae</name>
    <dbReference type="NCBI Taxonomy" id="702114"/>
    <lineage>
        <taxon>Bacteria</taxon>
        <taxon>Pseudomonadati</taxon>
        <taxon>Pseudomonadota</taxon>
        <taxon>Gammaproteobacteria</taxon>
        <taxon>Methylococcales</taxon>
        <taxon>Methylococcaceae</taxon>
        <taxon>Methylomonas</taxon>
    </lineage>
</organism>
<evidence type="ECO:0000256" key="14">
    <source>
        <dbReference type="PROSITE-ProRule" id="PRU01360"/>
    </source>
</evidence>
<feature type="chain" id="PRO_5008069610" evidence="16">
    <location>
        <begin position="23"/>
        <end position="788"/>
    </location>
</feature>
<evidence type="ECO:0000313" key="18">
    <source>
        <dbReference type="EMBL" id="OAI21613.1"/>
    </source>
</evidence>
<dbReference type="PANTHER" id="PTHR32552">
    <property type="entry name" value="FERRICHROME IRON RECEPTOR-RELATED"/>
    <property type="match status" value="1"/>
</dbReference>
<gene>
    <name evidence="18" type="ORF">A1355_23205</name>
</gene>
<evidence type="ECO:0000256" key="4">
    <source>
        <dbReference type="ARBA" id="ARBA00022452"/>
    </source>
</evidence>
<keyword evidence="19" id="KW-1185">Reference proteome</keyword>
<keyword evidence="6 14" id="KW-0812">Transmembrane</keyword>
<dbReference type="AlphaFoldDB" id="A0A177NWH5"/>
<dbReference type="Pfam" id="PF07660">
    <property type="entry name" value="STN"/>
    <property type="match status" value="1"/>
</dbReference>
<comment type="similarity">
    <text evidence="2 14 15">Belongs to the TonB-dependent receptor family.</text>
</comment>
<dbReference type="CDD" id="cd01347">
    <property type="entry name" value="ligand_gated_channel"/>
    <property type="match status" value="1"/>
</dbReference>
<keyword evidence="3 14" id="KW-0813">Transport</keyword>
<dbReference type="Gene3D" id="2.40.170.20">
    <property type="entry name" value="TonB-dependent receptor, beta-barrel domain"/>
    <property type="match status" value="1"/>
</dbReference>
<dbReference type="EMBL" id="LUUK01000096">
    <property type="protein sequence ID" value="OAI21613.1"/>
    <property type="molecule type" value="Genomic_DNA"/>
</dbReference>
<keyword evidence="8" id="KW-0408">Iron</keyword>
<evidence type="ECO:0000256" key="10">
    <source>
        <dbReference type="ARBA" id="ARBA00023077"/>
    </source>
</evidence>
<dbReference type="FunFam" id="2.40.170.20:FF:000005">
    <property type="entry name" value="TonB-dependent siderophore receptor"/>
    <property type="match status" value="1"/>
</dbReference>